<dbReference type="InterPro" id="IPR050829">
    <property type="entry name" value="CorA_MIT"/>
</dbReference>
<dbReference type="Pfam" id="PF01544">
    <property type="entry name" value="CorA"/>
    <property type="match status" value="1"/>
</dbReference>
<reference evidence="6" key="1">
    <citation type="journal article" date="2023" name="Mol. Phylogenet. Evol.">
        <title>Genome-scale phylogeny and comparative genomics of the fungal order Sordariales.</title>
        <authorList>
            <person name="Hensen N."/>
            <person name="Bonometti L."/>
            <person name="Westerberg I."/>
            <person name="Brannstrom I.O."/>
            <person name="Guillou S."/>
            <person name="Cros-Aarteil S."/>
            <person name="Calhoun S."/>
            <person name="Haridas S."/>
            <person name="Kuo A."/>
            <person name="Mondo S."/>
            <person name="Pangilinan J."/>
            <person name="Riley R."/>
            <person name="LaButti K."/>
            <person name="Andreopoulos B."/>
            <person name="Lipzen A."/>
            <person name="Chen C."/>
            <person name="Yan M."/>
            <person name="Daum C."/>
            <person name="Ng V."/>
            <person name="Clum A."/>
            <person name="Steindorff A."/>
            <person name="Ohm R.A."/>
            <person name="Martin F."/>
            <person name="Silar P."/>
            <person name="Natvig D.O."/>
            <person name="Lalanne C."/>
            <person name="Gautier V."/>
            <person name="Ament-Velasquez S.L."/>
            <person name="Kruys A."/>
            <person name="Hutchinson M.I."/>
            <person name="Powell A.J."/>
            <person name="Barry K."/>
            <person name="Miller A.N."/>
            <person name="Grigoriev I.V."/>
            <person name="Debuchy R."/>
            <person name="Gladieux P."/>
            <person name="Hiltunen Thoren M."/>
            <person name="Johannesson H."/>
        </authorList>
    </citation>
    <scope>NUCLEOTIDE SEQUENCE</scope>
    <source>
        <strain evidence="6">PSN243</strain>
    </source>
</reference>
<reference evidence="6" key="2">
    <citation type="submission" date="2023-05" db="EMBL/GenBank/DDBJ databases">
        <authorList>
            <consortium name="Lawrence Berkeley National Laboratory"/>
            <person name="Steindorff A."/>
            <person name="Hensen N."/>
            <person name="Bonometti L."/>
            <person name="Westerberg I."/>
            <person name="Brannstrom I.O."/>
            <person name="Guillou S."/>
            <person name="Cros-Aarteil S."/>
            <person name="Calhoun S."/>
            <person name="Haridas S."/>
            <person name="Kuo A."/>
            <person name="Mondo S."/>
            <person name="Pangilinan J."/>
            <person name="Riley R."/>
            <person name="Labutti K."/>
            <person name="Andreopoulos B."/>
            <person name="Lipzen A."/>
            <person name="Chen C."/>
            <person name="Yanf M."/>
            <person name="Daum C."/>
            <person name="Ng V."/>
            <person name="Clum A."/>
            <person name="Ohm R."/>
            <person name="Martin F."/>
            <person name="Silar P."/>
            <person name="Natvig D."/>
            <person name="Lalanne C."/>
            <person name="Gautier V."/>
            <person name="Ament-Velasquez S.L."/>
            <person name="Kruys A."/>
            <person name="Hutchinson M.I."/>
            <person name="Powell A.J."/>
            <person name="Barry K."/>
            <person name="Miller A.N."/>
            <person name="Grigoriev I.V."/>
            <person name="Debuchy R."/>
            <person name="Gladieux P."/>
            <person name="Thoren M.H."/>
            <person name="Johannesson H."/>
        </authorList>
    </citation>
    <scope>NUCLEOTIDE SEQUENCE</scope>
    <source>
        <strain evidence="6">PSN243</strain>
    </source>
</reference>
<keyword evidence="4 5" id="KW-0472">Membrane</keyword>
<dbReference type="Proteomes" id="UP001321760">
    <property type="component" value="Unassembled WGS sequence"/>
</dbReference>
<evidence type="ECO:0000256" key="2">
    <source>
        <dbReference type="ARBA" id="ARBA00022692"/>
    </source>
</evidence>
<keyword evidence="7" id="KW-1185">Reference proteome</keyword>
<dbReference type="Gene3D" id="1.20.58.340">
    <property type="entry name" value="Magnesium transport protein CorA, transmembrane region"/>
    <property type="match status" value="1"/>
</dbReference>
<dbReference type="PANTHER" id="PTHR47685">
    <property type="entry name" value="MAGNESIUM TRANSPORT PROTEIN CORA"/>
    <property type="match status" value="1"/>
</dbReference>
<gene>
    <name evidence="6" type="ORF">QBC34DRAFT_164894</name>
</gene>
<comment type="subcellular location">
    <subcellularLocation>
        <location evidence="1">Membrane</location>
        <topology evidence="1">Multi-pass membrane protein</topology>
    </subcellularLocation>
</comment>
<dbReference type="GO" id="GO:0016020">
    <property type="term" value="C:membrane"/>
    <property type="evidence" value="ECO:0007669"/>
    <property type="project" value="UniProtKB-SubCell"/>
</dbReference>
<evidence type="ECO:0000256" key="5">
    <source>
        <dbReference type="SAM" id="Phobius"/>
    </source>
</evidence>
<comment type="caution">
    <text evidence="6">The sequence shown here is derived from an EMBL/GenBank/DDBJ whole genome shotgun (WGS) entry which is preliminary data.</text>
</comment>
<organism evidence="6 7">
    <name type="scientific">Podospora aff. communis PSN243</name>
    <dbReference type="NCBI Taxonomy" id="3040156"/>
    <lineage>
        <taxon>Eukaryota</taxon>
        <taxon>Fungi</taxon>
        <taxon>Dikarya</taxon>
        <taxon>Ascomycota</taxon>
        <taxon>Pezizomycotina</taxon>
        <taxon>Sordariomycetes</taxon>
        <taxon>Sordariomycetidae</taxon>
        <taxon>Sordariales</taxon>
        <taxon>Podosporaceae</taxon>
        <taxon>Podospora</taxon>
    </lineage>
</organism>
<evidence type="ECO:0000256" key="4">
    <source>
        <dbReference type="ARBA" id="ARBA00023136"/>
    </source>
</evidence>
<feature type="transmembrane region" description="Helical" evidence="5">
    <location>
        <begin position="510"/>
        <end position="535"/>
    </location>
</feature>
<evidence type="ECO:0000313" key="6">
    <source>
        <dbReference type="EMBL" id="KAK4445379.1"/>
    </source>
</evidence>
<dbReference type="EMBL" id="MU865966">
    <property type="protein sequence ID" value="KAK4445379.1"/>
    <property type="molecule type" value="Genomic_DNA"/>
</dbReference>
<dbReference type="AlphaFoldDB" id="A0AAV9GB47"/>
<dbReference type="GO" id="GO:0046873">
    <property type="term" value="F:metal ion transmembrane transporter activity"/>
    <property type="evidence" value="ECO:0007669"/>
    <property type="project" value="InterPro"/>
</dbReference>
<evidence type="ECO:0000313" key="7">
    <source>
        <dbReference type="Proteomes" id="UP001321760"/>
    </source>
</evidence>
<accession>A0AAV9GB47</accession>
<sequence>MNPHAKKYECRSIAVEHKPSPAAAEVRLATILEEPPQSTLPGHTEAAAAGTGAGNLAGDHAATSFHPWASLGRPEGMTGTQTVALFMPILAFERYTDWEATFCIINKLGEKNKNKIPGRRQPEQWRRWDSSTRESRDMYREVSDLINGYLYPPKDLRPLHCRRTLDQYSYHMLDTTARRDKDQAIYRWAKRQEGSVGTTLEGGLDIEKSLPIIMVDQLWLWVLPDGTVITSFPNTQKSYDRYNIGRLLSEKIETNKARRLFQGPEDLVSMVLDTCLDIETREGPCNVKIQECFRSYINAIGEDQAVAMDEFLKSMKKLADAPDPFQLAEEIDSFSKVTRQTTQLIEIIDIRDELDIIRSVLSAQKRVLEQLWDIIRAQPRAPTARTADTSTDTTLGGTAFKTMVGVENAINTVGDNLLRVEEMDAMAIRVHVELKQLLEFKQQQANGWEARYARKLSEQGQEQNTITLVFTVVTIIFLPMSFTASFFALNVDRFPKNQESGEPDWPFSTIATYIFGISIAFSGLVLLLVGLWLAYRRRRNPRRRQRRTHRHAGPIHPPLDNKKQIHDNDFESHRGSEHSYWESDNTGDEETQYAHLFNRWTWHTHIPYVRRLWEWKLYKIRRQKHLMRRSQEGMEWDYPLSRWRYRIVWVFRGLGRSVRRRWWVWRRSLEDVEREDVEERVVNIDIGGTEGRAHRSLRGVFRRRRKMGDAEMGVSRGVETGG</sequence>
<keyword evidence="3 5" id="KW-1133">Transmembrane helix</keyword>
<dbReference type="SUPFAM" id="SSF144083">
    <property type="entry name" value="Magnesium transport protein CorA, transmembrane region"/>
    <property type="match status" value="1"/>
</dbReference>
<proteinExistence type="predicted"/>
<evidence type="ECO:0000256" key="3">
    <source>
        <dbReference type="ARBA" id="ARBA00022989"/>
    </source>
</evidence>
<dbReference type="InterPro" id="IPR045863">
    <property type="entry name" value="CorA_TM1_TM2"/>
</dbReference>
<name>A0AAV9GB47_9PEZI</name>
<dbReference type="PANTHER" id="PTHR47685:SF1">
    <property type="entry name" value="MAGNESIUM TRANSPORT PROTEIN CORA"/>
    <property type="match status" value="1"/>
</dbReference>
<feature type="transmembrane region" description="Helical" evidence="5">
    <location>
        <begin position="465"/>
        <end position="490"/>
    </location>
</feature>
<dbReference type="InterPro" id="IPR002523">
    <property type="entry name" value="MgTranspt_CorA/ZnTranspt_ZntB"/>
</dbReference>
<protein>
    <submittedName>
        <fullName evidence="6">Uncharacterized protein</fullName>
    </submittedName>
</protein>
<evidence type="ECO:0000256" key="1">
    <source>
        <dbReference type="ARBA" id="ARBA00004141"/>
    </source>
</evidence>
<keyword evidence="2 5" id="KW-0812">Transmembrane</keyword>